<organism evidence="1 2">
    <name type="scientific">Myroides odoratimimus</name>
    <dbReference type="NCBI Taxonomy" id="76832"/>
    <lineage>
        <taxon>Bacteria</taxon>
        <taxon>Pseudomonadati</taxon>
        <taxon>Bacteroidota</taxon>
        <taxon>Flavobacteriia</taxon>
        <taxon>Flavobacteriales</taxon>
        <taxon>Flavobacteriaceae</taxon>
        <taxon>Myroides</taxon>
    </lineage>
</organism>
<evidence type="ECO:0000313" key="2">
    <source>
        <dbReference type="Proteomes" id="UP000069030"/>
    </source>
</evidence>
<dbReference type="AlphaFoldDB" id="A0A0U3GNQ6"/>
<name>A0A0U3GNQ6_9FLAO</name>
<sequence length="107" mass="11871">MEINKKSGTVISLEKAIELTHSYQENSPEKPNSYFVGLDKINELLQQKGGIGLRIYPGLDPQSNQNNMVLVAVDQEGEDLTNGIMLDELITCPPMCPKKPTKLIKSK</sequence>
<evidence type="ECO:0000313" key="1">
    <source>
        <dbReference type="EMBL" id="ALU26582.1"/>
    </source>
</evidence>
<proteinExistence type="predicted"/>
<reference evidence="1 2" key="1">
    <citation type="journal article" date="2016" name="J. Zhejiang Univ. Sci. B">
        <title>Antibiotic resistance mechanisms of Myroides sp.</title>
        <authorList>
            <person name="Hu S."/>
            <person name="Yuan S."/>
            <person name="Qu H."/>
            <person name="Jiang T."/>
            <person name="Zhou Y."/>
            <person name="Wang M."/>
            <person name="Ming D."/>
        </authorList>
    </citation>
    <scope>NUCLEOTIDE SEQUENCE [LARGE SCALE GENOMIC DNA]</scope>
    <source>
        <strain evidence="1 2">PR63039</strain>
    </source>
</reference>
<accession>A0A0U3GNQ6</accession>
<gene>
    <name evidence="1" type="ORF">AS202_10660</name>
</gene>
<dbReference type="KEGG" id="mod:AS202_10660"/>
<dbReference type="EMBL" id="CP013690">
    <property type="protein sequence ID" value="ALU26582.1"/>
    <property type="molecule type" value="Genomic_DNA"/>
</dbReference>
<dbReference type="Proteomes" id="UP000069030">
    <property type="component" value="Chromosome"/>
</dbReference>
<protein>
    <submittedName>
        <fullName evidence="1">Uncharacterized protein</fullName>
    </submittedName>
</protein>
<dbReference type="RefSeq" id="WP_058699366.1">
    <property type="nucleotide sequence ID" value="NZ_BCMQ01000025.1"/>
</dbReference>